<protein>
    <submittedName>
        <fullName evidence="1">Uncharacterized protein</fullName>
    </submittedName>
</protein>
<proteinExistence type="predicted"/>
<sequence length="94" mass="10169">MPNLLVYQRGSTVLTLDRDCRHHFIDAITLPPDVPTPFGQHELIASSRELLDDAQGIPLNALGFAHDDNAAENATVGRFVANCSDQSSQVGRAV</sequence>
<dbReference type="Proteomes" id="UP000214566">
    <property type="component" value="Unassembled WGS sequence"/>
</dbReference>
<name>A0A238D3Q6_THIDL</name>
<dbReference type="AlphaFoldDB" id="A0A238D3Q6"/>
<evidence type="ECO:0000313" key="2">
    <source>
        <dbReference type="Proteomes" id="UP000214566"/>
    </source>
</evidence>
<organism evidence="1 2">
    <name type="scientific">Thiomonas delicata</name>
    <name type="common">Thiomonas cuprina</name>
    <dbReference type="NCBI Taxonomy" id="364030"/>
    <lineage>
        <taxon>Bacteria</taxon>
        <taxon>Pseudomonadati</taxon>
        <taxon>Pseudomonadota</taxon>
        <taxon>Betaproteobacteria</taxon>
        <taxon>Burkholderiales</taxon>
        <taxon>Thiomonas</taxon>
    </lineage>
</organism>
<evidence type="ECO:0000313" key="1">
    <source>
        <dbReference type="EMBL" id="SBP87804.1"/>
    </source>
</evidence>
<dbReference type="EMBL" id="FLMQ01000055">
    <property type="protein sequence ID" value="SBP87804.1"/>
    <property type="molecule type" value="Genomic_DNA"/>
</dbReference>
<accession>A0A238D3Q6</accession>
<keyword evidence="2" id="KW-1185">Reference proteome</keyword>
<gene>
    <name evidence="1" type="ORF">THIARS_60517</name>
</gene>
<reference evidence="1 2" key="1">
    <citation type="submission" date="2016-06" db="EMBL/GenBank/DDBJ databases">
        <authorList>
            <person name="Kjaerup R.B."/>
            <person name="Dalgaard T.S."/>
            <person name="Juul-Madsen H.R."/>
        </authorList>
    </citation>
    <scope>NUCLEOTIDE SEQUENCE [LARGE SCALE GENOMIC DNA]</scope>
    <source>
        <strain evidence="1 2">DSM 16361</strain>
    </source>
</reference>